<proteinExistence type="predicted"/>
<dbReference type="EMBL" id="DF237057">
    <property type="protein sequence ID" value="GAQ82349.1"/>
    <property type="molecule type" value="Genomic_DNA"/>
</dbReference>
<keyword evidence="3" id="KW-1185">Reference proteome</keyword>
<reference evidence="2 3" key="1">
    <citation type="journal article" date="2014" name="Nat. Commun.">
        <title>Klebsormidium flaccidum genome reveals primary factors for plant terrestrial adaptation.</title>
        <authorList>
            <person name="Hori K."/>
            <person name="Maruyama F."/>
            <person name="Fujisawa T."/>
            <person name="Togashi T."/>
            <person name="Yamamoto N."/>
            <person name="Seo M."/>
            <person name="Sato S."/>
            <person name="Yamada T."/>
            <person name="Mori H."/>
            <person name="Tajima N."/>
            <person name="Moriyama T."/>
            <person name="Ikeuchi M."/>
            <person name="Watanabe M."/>
            <person name="Wada H."/>
            <person name="Kobayashi K."/>
            <person name="Saito M."/>
            <person name="Masuda T."/>
            <person name="Sasaki-Sekimoto Y."/>
            <person name="Mashiguchi K."/>
            <person name="Awai K."/>
            <person name="Shimojima M."/>
            <person name="Masuda S."/>
            <person name="Iwai M."/>
            <person name="Nobusawa T."/>
            <person name="Narise T."/>
            <person name="Kondo S."/>
            <person name="Saito H."/>
            <person name="Sato R."/>
            <person name="Murakawa M."/>
            <person name="Ihara Y."/>
            <person name="Oshima-Yamada Y."/>
            <person name="Ohtaka K."/>
            <person name="Satoh M."/>
            <person name="Sonobe K."/>
            <person name="Ishii M."/>
            <person name="Ohtani R."/>
            <person name="Kanamori-Sato M."/>
            <person name="Honoki R."/>
            <person name="Miyazaki D."/>
            <person name="Mochizuki H."/>
            <person name="Umetsu J."/>
            <person name="Higashi K."/>
            <person name="Shibata D."/>
            <person name="Kamiya Y."/>
            <person name="Sato N."/>
            <person name="Nakamura Y."/>
            <person name="Tabata S."/>
            <person name="Ida S."/>
            <person name="Kurokawa K."/>
            <person name="Ohta H."/>
        </authorList>
    </citation>
    <scope>NUCLEOTIDE SEQUENCE [LARGE SCALE GENOMIC DNA]</scope>
    <source>
        <strain evidence="2 3">NIES-2285</strain>
    </source>
</reference>
<dbReference type="AlphaFoldDB" id="A0A1Y1HYT0"/>
<feature type="compositionally biased region" description="Basic and acidic residues" evidence="1">
    <location>
        <begin position="43"/>
        <end position="52"/>
    </location>
</feature>
<name>A0A1Y1HYT0_KLENI</name>
<protein>
    <submittedName>
        <fullName evidence="2">Uncharacterized protein</fullName>
    </submittedName>
</protein>
<dbReference type="Proteomes" id="UP000054558">
    <property type="component" value="Unassembled WGS sequence"/>
</dbReference>
<evidence type="ECO:0000256" key="1">
    <source>
        <dbReference type="SAM" id="MobiDB-lite"/>
    </source>
</evidence>
<gene>
    <name evidence="2" type="ORF">KFL_001080250</name>
</gene>
<feature type="region of interest" description="Disordered" evidence="1">
    <location>
        <begin position="32"/>
        <end position="133"/>
    </location>
</feature>
<evidence type="ECO:0000313" key="2">
    <source>
        <dbReference type="EMBL" id="GAQ82349.1"/>
    </source>
</evidence>
<evidence type="ECO:0000313" key="3">
    <source>
        <dbReference type="Proteomes" id="UP000054558"/>
    </source>
</evidence>
<feature type="compositionally biased region" description="Low complexity" evidence="1">
    <location>
        <begin position="114"/>
        <end position="124"/>
    </location>
</feature>
<accession>A0A1Y1HYT0</accession>
<sequence>MADGKAGLFATAPPLESAAGLEVTELKAEEIQEAFNKAASSSKFDDPTEEAHGPPGGAGVVLDPEPLSPPGHDGAEGPTDGGPCLDPELGTWGSKEGPCIESKGFADPIGTGNGDLNLGPLPGSLEDDDGEGKGLVDLGEKVLEGCGGVIDGIKEKIGDSIFVPADPTEPLPGVDM</sequence>
<organism evidence="2 3">
    <name type="scientific">Klebsormidium nitens</name>
    <name type="common">Green alga</name>
    <name type="synonym">Ulothrix nitens</name>
    <dbReference type="NCBI Taxonomy" id="105231"/>
    <lineage>
        <taxon>Eukaryota</taxon>
        <taxon>Viridiplantae</taxon>
        <taxon>Streptophyta</taxon>
        <taxon>Klebsormidiophyceae</taxon>
        <taxon>Klebsormidiales</taxon>
        <taxon>Klebsormidiaceae</taxon>
        <taxon>Klebsormidium</taxon>
    </lineage>
</organism>